<gene>
    <name evidence="2" type="ORF">SAMN05421659_104139</name>
</gene>
<dbReference type="AlphaFoldDB" id="A0A1I0P446"/>
<dbReference type="RefSeq" id="WP_092451939.1">
    <property type="nucleotide sequence ID" value="NZ_FOJI01000004.1"/>
</dbReference>
<name>A0A1I0P446_9FIRM</name>
<dbReference type="OrthoDB" id="9798495at2"/>
<proteinExistence type="predicted"/>
<feature type="coiled-coil region" evidence="1">
    <location>
        <begin position="75"/>
        <end position="119"/>
    </location>
</feature>
<evidence type="ECO:0000313" key="3">
    <source>
        <dbReference type="Proteomes" id="UP000199701"/>
    </source>
</evidence>
<keyword evidence="3" id="KW-1185">Reference proteome</keyword>
<keyword evidence="1" id="KW-0175">Coiled coil</keyword>
<dbReference type="STRING" id="99656.SAMN05421659_104139"/>
<dbReference type="Proteomes" id="UP000199701">
    <property type="component" value="Unassembled WGS sequence"/>
</dbReference>
<evidence type="ECO:0000256" key="1">
    <source>
        <dbReference type="SAM" id="Coils"/>
    </source>
</evidence>
<organism evidence="2 3">
    <name type="scientific">[Clostridium] fimetarium</name>
    <dbReference type="NCBI Taxonomy" id="99656"/>
    <lineage>
        <taxon>Bacteria</taxon>
        <taxon>Bacillati</taxon>
        <taxon>Bacillota</taxon>
        <taxon>Clostridia</taxon>
        <taxon>Lachnospirales</taxon>
        <taxon>Lachnospiraceae</taxon>
    </lineage>
</organism>
<dbReference type="EMBL" id="FOJI01000004">
    <property type="protein sequence ID" value="SEW08971.1"/>
    <property type="molecule type" value="Genomic_DNA"/>
</dbReference>
<sequence>MGTTDNYVSIMIDGLKKKVLILNQIIGFNHKEKQLLQNEPFDMDDFDVNMKEKAAVLDQLIFLDDGFTAVFNRVKLELDNNKHQYEEQIKQMKILISKVTELSVKIQSEEARNKELAHKQFSSIKKEVKLANRSERMASQYYKAMNMVDSEPQFLDKKK</sequence>
<evidence type="ECO:0000313" key="2">
    <source>
        <dbReference type="EMBL" id="SEW08971.1"/>
    </source>
</evidence>
<accession>A0A1I0P446</accession>
<reference evidence="2 3" key="1">
    <citation type="submission" date="2016-10" db="EMBL/GenBank/DDBJ databases">
        <authorList>
            <person name="de Groot N.N."/>
        </authorList>
    </citation>
    <scope>NUCLEOTIDE SEQUENCE [LARGE SCALE GENOMIC DNA]</scope>
    <source>
        <strain evidence="2 3">DSM 9179</strain>
    </source>
</reference>
<protein>
    <submittedName>
        <fullName evidence="2">FlgN protein</fullName>
    </submittedName>
</protein>